<feature type="coiled-coil region" evidence="1">
    <location>
        <begin position="255"/>
        <end position="295"/>
    </location>
</feature>
<evidence type="ECO:0000256" key="2">
    <source>
        <dbReference type="SAM" id="MobiDB-lite"/>
    </source>
</evidence>
<evidence type="ECO:0000256" key="3">
    <source>
        <dbReference type="SAM" id="SignalP"/>
    </source>
</evidence>
<feature type="compositionally biased region" description="Gly residues" evidence="2">
    <location>
        <begin position="41"/>
        <end position="66"/>
    </location>
</feature>
<evidence type="ECO:0000313" key="5">
    <source>
        <dbReference type="Proteomes" id="UP000532373"/>
    </source>
</evidence>
<dbReference type="Proteomes" id="UP000532373">
    <property type="component" value="Unassembled WGS sequence"/>
</dbReference>
<dbReference type="AlphaFoldDB" id="A0A8E1WJI0"/>
<feature type="signal peptide" evidence="3">
    <location>
        <begin position="1"/>
        <end position="16"/>
    </location>
</feature>
<dbReference type="RefSeq" id="WP_184771084.1">
    <property type="nucleotide sequence ID" value="NZ_JACHGI010000010.1"/>
</dbReference>
<reference evidence="4 5" key="1">
    <citation type="submission" date="2020-08" db="EMBL/GenBank/DDBJ databases">
        <title>Genomic Encyclopedia of Type Strains, Phase IV (KMG-IV): sequencing the most valuable type-strain genomes for metagenomic binning, comparative biology and taxonomic classification.</title>
        <authorList>
            <person name="Goeker M."/>
        </authorList>
    </citation>
    <scope>NUCLEOTIDE SEQUENCE [LARGE SCALE GENOMIC DNA]</scope>
    <source>
        <strain evidence="4 5">DSM 17454</strain>
    </source>
</reference>
<keyword evidence="3" id="KW-0732">Signal</keyword>
<organism evidence="4 5">
    <name type="scientific">Aminobacter carboxidus</name>
    <dbReference type="NCBI Taxonomy" id="376165"/>
    <lineage>
        <taxon>Bacteria</taxon>
        <taxon>Pseudomonadati</taxon>
        <taxon>Pseudomonadota</taxon>
        <taxon>Alphaproteobacteria</taxon>
        <taxon>Hyphomicrobiales</taxon>
        <taxon>Phyllobacteriaceae</taxon>
        <taxon>Aminobacter</taxon>
    </lineage>
</organism>
<feature type="compositionally biased region" description="Low complexity" evidence="2">
    <location>
        <begin position="67"/>
        <end position="82"/>
    </location>
</feature>
<dbReference type="EMBL" id="JACHGI010000010">
    <property type="protein sequence ID" value="MBB6468506.1"/>
    <property type="molecule type" value="Genomic_DNA"/>
</dbReference>
<feature type="chain" id="PRO_5034666989" evidence="3">
    <location>
        <begin position="17"/>
        <end position="380"/>
    </location>
</feature>
<keyword evidence="1" id="KW-0175">Coiled coil</keyword>
<proteinExistence type="predicted"/>
<sequence length="380" mass="38306">MTYNRKLLVSAASALAISALPIKLDSVGGFAKASAFAKSENGGGNGGGGNGGGGNGGGDRGNGGGKSSNSSNGKSASAAGKTKSGGGAQTASVGGLMKSIFGGGQTKKSAAAGTKRTAPKSAKAKQNPKAFKLEVLPASVEIPGAKPVKEKNLNARLAGLNSLNRNYHAYLNSQSPKMALIRDYVLNSAKAELAVEAAAAAAEKAAQLQTELDAAAAAIVPFDGSAPIADPTADALQARLDELNALEPPVDPIELSAFEAEKEALSDALAAADDLAKAEEELADAQAVADAAAEGTGEDDLKEALLAAANPNRVAEYGDDYLNDEVMDWAKDVLGVGDAYGKIDEIKATLPTETAEVTPVEPEPEVMTEPAPTPLVVPVN</sequence>
<gene>
    <name evidence="4" type="ORF">HNQ96_004390</name>
</gene>
<feature type="region of interest" description="Disordered" evidence="2">
    <location>
        <begin position="104"/>
        <end position="129"/>
    </location>
</feature>
<feature type="region of interest" description="Disordered" evidence="2">
    <location>
        <begin position="36"/>
        <end position="90"/>
    </location>
</feature>
<evidence type="ECO:0000256" key="1">
    <source>
        <dbReference type="SAM" id="Coils"/>
    </source>
</evidence>
<feature type="region of interest" description="Disordered" evidence="2">
    <location>
        <begin position="355"/>
        <end position="380"/>
    </location>
</feature>
<feature type="coiled-coil region" evidence="1">
    <location>
        <begin position="191"/>
        <end position="218"/>
    </location>
</feature>
<protein>
    <submittedName>
        <fullName evidence="4">Uncharacterized protein</fullName>
    </submittedName>
</protein>
<feature type="compositionally biased region" description="Low complexity" evidence="2">
    <location>
        <begin position="355"/>
        <end position="370"/>
    </location>
</feature>
<name>A0A8E1WJI0_9HYPH</name>
<comment type="caution">
    <text evidence="4">The sequence shown here is derived from an EMBL/GenBank/DDBJ whole genome shotgun (WGS) entry which is preliminary data.</text>
</comment>
<evidence type="ECO:0000313" key="4">
    <source>
        <dbReference type="EMBL" id="MBB6468506.1"/>
    </source>
</evidence>
<feature type="compositionally biased region" description="Pro residues" evidence="2">
    <location>
        <begin position="371"/>
        <end position="380"/>
    </location>
</feature>
<accession>A0A8E1WJI0</accession>